<dbReference type="PROSITE" id="PS51257">
    <property type="entry name" value="PROKAR_LIPOPROTEIN"/>
    <property type="match status" value="1"/>
</dbReference>
<protein>
    <recommendedName>
        <fullName evidence="4">Lipoprotein</fullName>
    </recommendedName>
</protein>
<keyword evidence="3" id="KW-1185">Reference proteome</keyword>
<feature type="signal peptide" evidence="1">
    <location>
        <begin position="1"/>
        <end position="20"/>
    </location>
</feature>
<keyword evidence="1" id="KW-0732">Signal</keyword>
<reference evidence="2 3" key="1">
    <citation type="submission" date="2017-02" db="EMBL/GenBank/DDBJ databases">
        <authorList>
            <person name="Peterson S.W."/>
        </authorList>
    </citation>
    <scope>NUCLEOTIDE SEQUENCE [LARGE SCALE GENOMIC DNA]</scope>
    <source>
        <strain evidence="2 3">DSM 18034</strain>
    </source>
</reference>
<evidence type="ECO:0000313" key="3">
    <source>
        <dbReference type="Proteomes" id="UP000189733"/>
    </source>
</evidence>
<evidence type="ECO:0000256" key="1">
    <source>
        <dbReference type="SAM" id="SignalP"/>
    </source>
</evidence>
<dbReference type="Proteomes" id="UP000189733">
    <property type="component" value="Unassembled WGS sequence"/>
</dbReference>
<evidence type="ECO:0000313" key="2">
    <source>
        <dbReference type="EMBL" id="SKA66709.1"/>
    </source>
</evidence>
<dbReference type="RefSeq" id="WP_078683969.1">
    <property type="nucleotide sequence ID" value="NZ_FUYA01000002.1"/>
</dbReference>
<proteinExistence type="predicted"/>
<name>A0A1T4VP62_9BACT</name>
<sequence>MRIFWIVAVCLSLLAITGCAHQKRTLKSTRGLCYAYSGGGDMDRGPGGCMYQMDICDEFMMNVDGYDGNLPEALQSIDETYQRLSRIHGNDGCLQYVRRARDLAQQYCRAHAKPTADMTE</sequence>
<gene>
    <name evidence="2" type="ORF">SAMN02745702_00651</name>
</gene>
<evidence type="ECO:0008006" key="4">
    <source>
        <dbReference type="Google" id="ProtNLM"/>
    </source>
</evidence>
<feature type="chain" id="PRO_5012233651" description="Lipoprotein" evidence="1">
    <location>
        <begin position="21"/>
        <end position="120"/>
    </location>
</feature>
<accession>A0A1T4VP62</accession>
<dbReference type="EMBL" id="FUYA01000002">
    <property type="protein sequence ID" value="SKA66709.1"/>
    <property type="molecule type" value="Genomic_DNA"/>
</dbReference>
<dbReference type="AlphaFoldDB" id="A0A1T4VP62"/>
<organism evidence="2 3">
    <name type="scientific">Desulfobaculum bizertense DSM 18034</name>
    <dbReference type="NCBI Taxonomy" id="1121442"/>
    <lineage>
        <taxon>Bacteria</taxon>
        <taxon>Pseudomonadati</taxon>
        <taxon>Thermodesulfobacteriota</taxon>
        <taxon>Desulfovibrionia</taxon>
        <taxon>Desulfovibrionales</taxon>
        <taxon>Desulfovibrionaceae</taxon>
        <taxon>Desulfobaculum</taxon>
    </lineage>
</organism>